<gene>
    <name evidence="7" type="ORF">MKW98_015401</name>
</gene>
<sequence length="137" mass="15404">LIVQRRPGLLAIRNKIWCHSAIADQQDGNQSAIQYTVKSKAIGIWGYKDYGKVKVGGAYTLKTADAVTVRCTIRRLYALYVTQNKMITSGSLSRIVGRSYYNIDLGFKTPREAIEDSTRMLICDSRLPENLLKVCDN</sequence>
<evidence type="ECO:0000256" key="3">
    <source>
        <dbReference type="ARBA" id="ARBA00022771"/>
    </source>
</evidence>
<evidence type="ECO:0000256" key="4">
    <source>
        <dbReference type="ARBA" id="ARBA00022833"/>
    </source>
</evidence>
<evidence type="ECO:0000256" key="6">
    <source>
        <dbReference type="ARBA" id="ARBA00023274"/>
    </source>
</evidence>
<dbReference type="AlphaFoldDB" id="A0AAD4X4V2"/>
<dbReference type="GO" id="GO:0003735">
    <property type="term" value="F:structural constituent of ribosome"/>
    <property type="evidence" value="ECO:0007669"/>
    <property type="project" value="InterPro"/>
</dbReference>
<keyword evidence="6" id="KW-0687">Ribonucleoprotein</keyword>
<protein>
    <submittedName>
        <fullName evidence="7">Uncharacterized protein</fullName>
    </submittedName>
</protein>
<reference evidence="7" key="1">
    <citation type="submission" date="2022-04" db="EMBL/GenBank/DDBJ databases">
        <title>A functionally conserved STORR gene fusion in Papaver species that diverged 16.8 million years ago.</title>
        <authorList>
            <person name="Catania T."/>
        </authorList>
    </citation>
    <scope>NUCLEOTIDE SEQUENCE</scope>
    <source>
        <strain evidence="7">S-188037</strain>
    </source>
</reference>
<evidence type="ECO:0000256" key="5">
    <source>
        <dbReference type="ARBA" id="ARBA00022980"/>
    </source>
</evidence>
<proteinExistence type="inferred from homology"/>
<feature type="non-terminal residue" evidence="7">
    <location>
        <position position="1"/>
    </location>
</feature>
<evidence type="ECO:0000256" key="1">
    <source>
        <dbReference type="ARBA" id="ARBA00008672"/>
    </source>
</evidence>
<dbReference type="GO" id="GO:1990904">
    <property type="term" value="C:ribonucleoprotein complex"/>
    <property type="evidence" value="ECO:0007669"/>
    <property type="project" value="UniProtKB-KW"/>
</dbReference>
<evidence type="ECO:0000256" key="2">
    <source>
        <dbReference type="ARBA" id="ARBA00022723"/>
    </source>
</evidence>
<dbReference type="GO" id="GO:0005840">
    <property type="term" value="C:ribosome"/>
    <property type="evidence" value="ECO:0007669"/>
    <property type="project" value="UniProtKB-KW"/>
</dbReference>
<dbReference type="Pfam" id="PF01780">
    <property type="entry name" value="Ribosomal_L37ae"/>
    <property type="match status" value="1"/>
</dbReference>
<accession>A0AAD4X4V2</accession>
<dbReference type="Gene3D" id="2.20.25.30">
    <property type="match status" value="1"/>
</dbReference>
<keyword evidence="4" id="KW-0862">Zinc</keyword>
<organism evidence="7 8">
    <name type="scientific">Papaver atlanticum</name>
    <dbReference type="NCBI Taxonomy" id="357466"/>
    <lineage>
        <taxon>Eukaryota</taxon>
        <taxon>Viridiplantae</taxon>
        <taxon>Streptophyta</taxon>
        <taxon>Embryophyta</taxon>
        <taxon>Tracheophyta</taxon>
        <taxon>Spermatophyta</taxon>
        <taxon>Magnoliopsida</taxon>
        <taxon>Ranunculales</taxon>
        <taxon>Papaveraceae</taxon>
        <taxon>Papaveroideae</taxon>
        <taxon>Papaver</taxon>
    </lineage>
</organism>
<comment type="caution">
    <text evidence="7">The sequence shown here is derived from an EMBL/GenBank/DDBJ whole genome shotgun (WGS) entry which is preliminary data.</text>
</comment>
<evidence type="ECO:0000313" key="8">
    <source>
        <dbReference type="Proteomes" id="UP001202328"/>
    </source>
</evidence>
<dbReference type="GO" id="GO:0006412">
    <property type="term" value="P:translation"/>
    <property type="evidence" value="ECO:0007669"/>
    <property type="project" value="InterPro"/>
</dbReference>
<dbReference type="PANTHER" id="PTHR48149">
    <property type="entry name" value="60S RIBOSOMAL PROTEIN L37A-2"/>
    <property type="match status" value="1"/>
</dbReference>
<dbReference type="EMBL" id="JAJJMB010017052">
    <property type="protein sequence ID" value="KAI3842734.1"/>
    <property type="molecule type" value="Genomic_DNA"/>
</dbReference>
<dbReference type="InterPro" id="IPR011331">
    <property type="entry name" value="Ribosomal_eL37/eL43"/>
</dbReference>
<keyword evidence="2" id="KW-0479">Metal-binding</keyword>
<dbReference type="SUPFAM" id="SSF57829">
    <property type="entry name" value="Zn-binding ribosomal proteins"/>
    <property type="match status" value="1"/>
</dbReference>
<dbReference type="InterPro" id="IPR002674">
    <property type="entry name" value="Ribosomal_eL43"/>
</dbReference>
<keyword evidence="5" id="KW-0689">Ribosomal protein</keyword>
<keyword evidence="3" id="KW-0863">Zinc-finger</keyword>
<dbReference type="PANTHER" id="PTHR48149:SF1">
    <property type="entry name" value="LARGE RIBOSOMAL SUBUNIT PROTEIN EL43Y"/>
    <property type="match status" value="1"/>
</dbReference>
<comment type="similarity">
    <text evidence="1">Belongs to the eukaryotic ribosomal protein eL43 family.</text>
</comment>
<dbReference type="Proteomes" id="UP001202328">
    <property type="component" value="Unassembled WGS sequence"/>
</dbReference>
<evidence type="ECO:0000313" key="7">
    <source>
        <dbReference type="EMBL" id="KAI3842734.1"/>
    </source>
</evidence>
<keyword evidence="8" id="KW-1185">Reference proteome</keyword>
<dbReference type="InterPro" id="IPR011332">
    <property type="entry name" value="Ribosomal_zn-bd"/>
</dbReference>
<dbReference type="GO" id="GO:0008270">
    <property type="term" value="F:zinc ion binding"/>
    <property type="evidence" value="ECO:0007669"/>
    <property type="project" value="UniProtKB-KW"/>
</dbReference>
<name>A0AAD4X4V2_9MAGN</name>